<dbReference type="SUPFAM" id="SSF51338">
    <property type="entry name" value="Composite domain of metallo-dependent hydrolases"/>
    <property type="match status" value="1"/>
</dbReference>
<dbReference type="PANTHER" id="PTHR43135">
    <property type="entry name" value="ALPHA-D-RIBOSE 1-METHYLPHOSPHONATE 5-TRIPHOSPHATE DIPHOSPHATASE"/>
    <property type="match status" value="1"/>
</dbReference>
<dbReference type="AlphaFoldDB" id="A0A316EL38"/>
<keyword evidence="3" id="KW-0378">Hydrolase</keyword>
<evidence type="ECO:0000313" key="2">
    <source>
        <dbReference type="EMBL" id="MBD1261109.1"/>
    </source>
</evidence>
<reference evidence="2 5" key="2">
    <citation type="submission" date="2020-07" db="EMBL/GenBank/DDBJ databases">
        <title>The draft genome sequence of Maribacter polysiphoniae KCTC 22021.</title>
        <authorList>
            <person name="Mu L."/>
        </authorList>
    </citation>
    <scope>NUCLEOTIDE SEQUENCE [LARGE SCALE GENOMIC DNA]</scope>
    <source>
        <strain evidence="2 5">KCTC 22021</strain>
    </source>
</reference>
<dbReference type="Gene3D" id="3.40.50.10910">
    <property type="entry name" value="Amidohydrolase"/>
    <property type="match status" value="1"/>
</dbReference>
<dbReference type="InterPro" id="IPR051781">
    <property type="entry name" value="Metallo-dep_Hydrolase"/>
</dbReference>
<dbReference type="Proteomes" id="UP000245667">
    <property type="component" value="Unassembled WGS sequence"/>
</dbReference>
<dbReference type="EMBL" id="JACWLN010000004">
    <property type="protein sequence ID" value="MBD1261109.1"/>
    <property type="molecule type" value="Genomic_DNA"/>
</dbReference>
<sequence>MKKCVLPIVAILMLACTNKAEKGTIIIDVNILDVTTGEIQEHKDVVIDSGRIKSISEHQMNPKPYETMVNGKDQYLMPGLSEMHAHIPHPSENNEQIEDVLFLYLANGITTIRGMLGHPTHLVLRNNAESGELPSPRIFTSSPSLNGKSVTSVEDAISVVTTYQKDGYDFLKIHPGIKREVFDQVVKTAKQVGIPFAGHVPVDVGIRHALESHYASIDHIDGFLEGLVPESANVKPGDNGFFGYAFTPLADTSKIDGLVAMTKENKVWIVPTQSLFERWFAPITADELLRQPEMQYMPSKTLADWKKRKIATTGTATGFKTEQWLKFDAIRKQLIQKLQKGGVGMLLGSDAPQVFNVPGFSIHREIDGLLAAVLTPLEIIQSGTINPAKFFNKEGVFGQVKEGLEADLILLNANPLDDMDNLKDLSAVFRKGHFIPKVEINKRLAEIAKKNGHTLKSRTATEKRDAPLNGTWKYYSRKGKKPAASATFTRIKTLANGYWSMSETNILTNKLDSYQGGRYLRNDTIFSETNTFANSNSLYLLGETQLFELEVKKDTLIQTGIDNDTDEVWIRVE</sequence>
<feature type="domain" description="Amidohydrolase-related" evidence="1">
    <location>
        <begin position="75"/>
        <end position="433"/>
    </location>
</feature>
<organism evidence="3 4">
    <name type="scientific">Maribacter polysiphoniae</name>
    <dbReference type="NCBI Taxonomy" id="429344"/>
    <lineage>
        <taxon>Bacteria</taxon>
        <taxon>Pseudomonadati</taxon>
        <taxon>Bacteroidota</taxon>
        <taxon>Flavobacteriia</taxon>
        <taxon>Flavobacteriales</taxon>
        <taxon>Flavobacteriaceae</taxon>
        <taxon>Maribacter</taxon>
    </lineage>
</organism>
<dbReference type="Gene3D" id="1.20.58.520">
    <property type="entry name" value="Amidohydrolase"/>
    <property type="match status" value="1"/>
</dbReference>
<dbReference type="Pfam" id="PF01979">
    <property type="entry name" value="Amidohydro_1"/>
    <property type="match status" value="1"/>
</dbReference>
<evidence type="ECO:0000259" key="1">
    <source>
        <dbReference type="Pfam" id="PF01979"/>
    </source>
</evidence>
<name>A0A316EL38_9FLAO</name>
<dbReference type="GO" id="GO:0016810">
    <property type="term" value="F:hydrolase activity, acting on carbon-nitrogen (but not peptide) bonds"/>
    <property type="evidence" value="ECO:0007669"/>
    <property type="project" value="InterPro"/>
</dbReference>
<dbReference type="InterPro" id="IPR011059">
    <property type="entry name" value="Metal-dep_hydrolase_composite"/>
</dbReference>
<dbReference type="EMBL" id="QGGQ01000004">
    <property type="protein sequence ID" value="PWK23650.1"/>
    <property type="molecule type" value="Genomic_DNA"/>
</dbReference>
<dbReference type="InterPro" id="IPR006680">
    <property type="entry name" value="Amidohydro-rel"/>
</dbReference>
<dbReference type="OrthoDB" id="9797498at2"/>
<evidence type="ECO:0000313" key="4">
    <source>
        <dbReference type="Proteomes" id="UP000245667"/>
    </source>
</evidence>
<keyword evidence="5" id="KW-1185">Reference proteome</keyword>
<gene>
    <name evidence="2" type="ORF">HZY62_10955</name>
    <name evidence="3" type="ORF">LX92_02217</name>
</gene>
<proteinExistence type="predicted"/>
<dbReference type="Gene3D" id="3.30.110.90">
    <property type="entry name" value="Amidohydrolase"/>
    <property type="match status" value="1"/>
</dbReference>
<dbReference type="PROSITE" id="PS51257">
    <property type="entry name" value="PROKAR_LIPOPROTEIN"/>
    <property type="match status" value="1"/>
</dbReference>
<dbReference type="PANTHER" id="PTHR43135:SF3">
    <property type="entry name" value="ALPHA-D-RIBOSE 1-METHYLPHOSPHONATE 5-TRIPHOSPHATE DIPHOSPHATASE"/>
    <property type="match status" value="1"/>
</dbReference>
<comment type="caution">
    <text evidence="3">The sequence shown here is derived from an EMBL/GenBank/DDBJ whole genome shotgun (WGS) entry which is preliminary data.</text>
</comment>
<accession>A0A316EL38</accession>
<evidence type="ECO:0000313" key="5">
    <source>
        <dbReference type="Proteomes" id="UP000651837"/>
    </source>
</evidence>
<dbReference type="Gene3D" id="2.30.40.10">
    <property type="entry name" value="Urease, subunit C, domain 1"/>
    <property type="match status" value="1"/>
</dbReference>
<evidence type="ECO:0000313" key="3">
    <source>
        <dbReference type="EMBL" id="PWK23650.1"/>
    </source>
</evidence>
<reference evidence="3 4" key="1">
    <citation type="submission" date="2018-05" db="EMBL/GenBank/DDBJ databases">
        <title>Genomic Encyclopedia of Archaeal and Bacterial Type Strains, Phase II (KMG-II): from individual species to whole genera.</title>
        <authorList>
            <person name="Goeker M."/>
        </authorList>
    </citation>
    <scope>NUCLEOTIDE SEQUENCE [LARGE SCALE GENOMIC DNA]</scope>
    <source>
        <strain evidence="3 4">DSM 23514</strain>
    </source>
</reference>
<dbReference type="Proteomes" id="UP000651837">
    <property type="component" value="Unassembled WGS sequence"/>
</dbReference>
<dbReference type="InterPro" id="IPR032466">
    <property type="entry name" value="Metal_Hydrolase"/>
</dbReference>
<protein>
    <submittedName>
        <fullName evidence="3">Amidohydrolase family protein</fullName>
    </submittedName>
</protein>
<dbReference type="SUPFAM" id="SSF51556">
    <property type="entry name" value="Metallo-dependent hydrolases"/>
    <property type="match status" value="1"/>
</dbReference>
<dbReference type="RefSeq" id="WP_109650466.1">
    <property type="nucleotide sequence ID" value="NZ_JACWLN010000004.1"/>
</dbReference>